<evidence type="ECO:0000313" key="4">
    <source>
        <dbReference type="EMBL" id="PWN25055.1"/>
    </source>
</evidence>
<dbReference type="Pfam" id="PF01248">
    <property type="entry name" value="Ribosomal_L7Ae"/>
    <property type="match status" value="1"/>
</dbReference>
<dbReference type="InterPro" id="IPR029064">
    <property type="entry name" value="Ribosomal_eL30-like_sf"/>
</dbReference>
<dbReference type="InterPro" id="IPR004037">
    <property type="entry name" value="Ribosomal_eL8-like_CS"/>
</dbReference>
<evidence type="ECO:0000259" key="3">
    <source>
        <dbReference type="Pfam" id="PF01248"/>
    </source>
</evidence>
<dbReference type="Proteomes" id="UP000245884">
    <property type="component" value="Unassembled WGS sequence"/>
</dbReference>
<sequence length="128" mass="14007">MTKKLFKTIKKASKSKGHVKRGVKEVVKGLRKGEKGLVILAGDISPHDILSHLPVLCEESNVPYIFVSSKEALGSASSTKRPTSTVMIVPDGGASRAKKAKVVAEVKEEYREDFEALARECTRLNEEI</sequence>
<dbReference type="GeneID" id="37029260"/>
<dbReference type="PRINTS" id="PR00881">
    <property type="entry name" value="L7ARS6FAMILY"/>
</dbReference>
<dbReference type="GO" id="GO:1990904">
    <property type="term" value="C:ribonucleoprotein complex"/>
    <property type="evidence" value="ECO:0007669"/>
    <property type="project" value="UniProtKB-KW"/>
</dbReference>
<reference evidence="4 5" key="1">
    <citation type="journal article" date="2018" name="Mol. Biol. Evol.">
        <title>Broad Genomic Sampling Reveals a Smut Pathogenic Ancestry of the Fungal Clade Ustilaginomycotina.</title>
        <authorList>
            <person name="Kijpornyongpan T."/>
            <person name="Mondo S.J."/>
            <person name="Barry K."/>
            <person name="Sandor L."/>
            <person name="Lee J."/>
            <person name="Lipzen A."/>
            <person name="Pangilinan J."/>
            <person name="LaButti K."/>
            <person name="Hainaut M."/>
            <person name="Henrissat B."/>
            <person name="Grigoriev I.V."/>
            <person name="Spatafora J.W."/>
            <person name="Aime M.C."/>
        </authorList>
    </citation>
    <scope>NUCLEOTIDE SEQUENCE [LARGE SCALE GENOMIC DNA]</scope>
    <source>
        <strain evidence="4 5">MCA 5214</strain>
    </source>
</reference>
<dbReference type="InterPro" id="IPR004038">
    <property type="entry name" value="Ribosomal_eL8/eL30/eS12/Gad45"/>
</dbReference>
<dbReference type="OrthoDB" id="5364946at2759"/>
<dbReference type="AlphaFoldDB" id="A0A316UPJ4"/>
<dbReference type="SUPFAM" id="SSF55315">
    <property type="entry name" value="L30e-like"/>
    <property type="match status" value="1"/>
</dbReference>
<dbReference type="STRING" id="1569628.A0A316UPJ4"/>
<dbReference type="InterPro" id="IPR018492">
    <property type="entry name" value="Ribosomal_eL8/Nhp2"/>
</dbReference>
<dbReference type="PANTHER" id="PTHR23105">
    <property type="entry name" value="RIBOSOMAL PROTEIN L7AE FAMILY MEMBER"/>
    <property type="match status" value="1"/>
</dbReference>
<dbReference type="GO" id="GO:0042254">
    <property type="term" value="P:ribosome biogenesis"/>
    <property type="evidence" value="ECO:0007669"/>
    <property type="project" value="InterPro"/>
</dbReference>
<feature type="domain" description="Ribosomal protein eL8/eL30/eS12/Gadd45" evidence="3">
    <location>
        <begin position="4"/>
        <end position="94"/>
    </location>
</feature>
<dbReference type="Gene3D" id="3.30.1330.30">
    <property type="match status" value="1"/>
</dbReference>
<comment type="similarity">
    <text evidence="1">Belongs to the eukaryotic ribosomal protein eL8 family.</text>
</comment>
<name>A0A316UPJ4_9BASI</name>
<dbReference type="PRINTS" id="PR00884">
    <property type="entry name" value="RIBOSOMALHS6"/>
</dbReference>
<organism evidence="4 5">
    <name type="scientific">Jaminaea rosea</name>
    <dbReference type="NCBI Taxonomy" id="1569628"/>
    <lineage>
        <taxon>Eukaryota</taxon>
        <taxon>Fungi</taxon>
        <taxon>Dikarya</taxon>
        <taxon>Basidiomycota</taxon>
        <taxon>Ustilaginomycotina</taxon>
        <taxon>Exobasidiomycetes</taxon>
        <taxon>Microstromatales</taxon>
        <taxon>Microstromatales incertae sedis</taxon>
        <taxon>Jaminaea</taxon>
    </lineage>
</organism>
<gene>
    <name evidence="4" type="ORF">BDZ90DRAFT_243509</name>
</gene>
<dbReference type="PROSITE" id="PS01082">
    <property type="entry name" value="RIBOSOMAL_L7AE"/>
    <property type="match status" value="1"/>
</dbReference>
<protein>
    <submittedName>
        <fullName evidence="4">L30e-like protein</fullName>
    </submittedName>
</protein>
<proteinExistence type="inferred from homology"/>
<evidence type="ECO:0000256" key="1">
    <source>
        <dbReference type="ARBA" id="ARBA00007337"/>
    </source>
</evidence>
<accession>A0A316UPJ4</accession>
<evidence type="ECO:0000313" key="5">
    <source>
        <dbReference type="Proteomes" id="UP000245884"/>
    </source>
</evidence>
<evidence type="ECO:0000256" key="2">
    <source>
        <dbReference type="ARBA" id="ARBA00023274"/>
    </source>
</evidence>
<dbReference type="EMBL" id="KZ819677">
    <property type="protein sequence ID" value="PWN25055.1"/>
    <property type="molecule type" value="Genomic_DNA"/>
</dbReference>
<keyword evidence="5" id="KW-1185">Reference proteome</keyword>
<dbReference type="InterPro" id="IPR050257">
    <property type="entry name" value="eL8/uL1-like"/>
</dbReference>
<dbReference type="RefSeq" id="XP_025359667.1">
    <property type="nucleotide sequence ID" value="XM_025507437.1"/>
</dbReference>
<keyword evidence="2" id="KW-0687">Ribonucleoprotein</keyword>
<feature type="non-terminal residue" evidence="4">
    <location>
        <position position="128"/>
    </location>
</feature>
<dbReference type="GO" id="GO:0003723">
    <property type="term" value="F:RNA binding"/>
    <property type="evidence" value="ECO:0007669"/>
    <property type="project" value="InterPro"/>
</dbReference>